<keyword evidence="5" id="KW-0679">Respiratory chain</keyword>
<dbReference type="InterPro" id="IPR014353">
    <property type="entry name" value="Membr-bd_ADH_cyt_c"/>
</dbReference>
<feature type="binding site" description="axial binding residue" evidence="13">
    <location>
        <position position="47"/>
    </location>
    <ligand>
        <name>heme c</name>
        <dbReference type="ChEBI" id="CHEBI:61717"/>
        <label>1</label>
    </ligand>
    <ligandPart>
        <name>Fe</name>
        <dbReference type="ChEBI" id="CHEBI:18248"/>
    </ligandPart>
</feature>
<evidence type="ECO:0000256" key="2">
    <source>
        <dbReference type="ARBA" id="ARBA00022448"/>
    </source>
</evidence>
<dbReference type="GO" id="GO:0009055">
    <property type="term" value="F:electron transfer activity"/>
    <property type="evidence" value="ECO:0007669"/>
    <property type="project" value="InterPro"/>
</dbReference>
<feature type="binding site" description="axial binding residue" evidence="13">
    <location>
        <position position="334"/>
    </location>
    <ligand>
        <name>heme c</name>
        <dbReference type="ChEBI" id="CHEBI:61717"/>
        <label>3</label>
    </ligand>
    <ligandPart>
        <name>Fe</name>
        <dbReference type="ChEBI" id="CHEBI:18248"/>
    </ligandPart>
</feature>
<dbReference type="GO" id="GO:0005886">
    <property type="term" value="C:plasma membrane"/>
    <property type="evidence" value="ECO:0007669"/>
    <property type="project" value="UniProtKB-SubCell"/>
</dbReference>
<dbReference type="InterPro" id="IPR051459">
    <property type="entry name" value="Cytochrome_c-type_DH"/>
</dbReference>
<sequence>MKIFPFLAFAGGIFALSHHTASANDDKMALIEEGRYLAAASDCAACHSIKNKPEYSGGVSFTLPVGTIHSTNITPDMEHGIGKYTEAEFGCALREGIRRDGSTLYPAMPYPSYARLTDHDVHALYTYFHEGVSAAAIPTPENGVRWPFSMRWPLMFWRWAFSPAPAKAQEKTLHEFADAQMARGAYLVEGPAHCGACHSPRGLAMQEKALTASDGTSYLAGGAMIDGWIPTSLRQENRTGLGRWSEQDIVDFLKTGRNMQGESFGAMTSAIVHGTQHLTESDLHAMAKYLQALQPFDRNQTNWVYDPTATIALRKSDVSARGAKLYVDNCAACHRTDGKGYPAVLPPLAGNPVVMGNDPASLVHIVQTGATLPKTEAAPSAFTMPDFMHRLNDQQVADVVTFIRHAWGNNASAVNAEDVAKLRKDMPPRNMADGEISLN</sequence>
<keyword evidence="2" id="KW-0813">Transport</keyword>
<evidence type="ECO:0000256" key="4">
    <source>
        <dbReference type="ARBA" id="ARBA00022617"/>
    </source>
</evidence>
<dbReference type="AlphaFoldDB" id="A0AAP9ESD7"/>
<keyword evidence="3" id="KW-1003">Cell membrane</keyword>
<comment type="subcellular location">
    <subcellularLocation>
        <location evidence="1">Cell membrane</location>
    </subcellularLocation>
</comment>
<accession>A0AAP9ESD7</accession>
<evidence type="ECO:0000256" key="3">
    <source>
        <dbReference type="ARBA" id="ARBA00022475"/>
    </source>
</evidence>
<dbReference type="PANTHER" id="PTHR35008">
    <property type="entry name" value="BLL4482 PROTEIN-RELATED"/>
    <property type="match status" value="1"/>
</dbReference>
<dbReference type="KEGG" id="gti:FXF46_06495"/>
<feature type="binding site" description="covalent" evidence="12">
    <location>
        <position position="330"/>
    </location>
    <ligand>
        <name>heme c</name>
        <dbReference type="ChEBI" id="CHEBI:61717"/>
        <label>3</label>
    </ligand>
</feature>
<keyword evidence="4 12" id="KW-0349">Heme</keyword>
<keyword evidence="10 13" id="KW-0408">Iron</keyword>
<evidence type="ECO:0000256" key="10">
    <source>
        <dbReference type="ARBA" id="ARBA00023004"/>
    </source>
</evidence>
<dbReference type="EMBL" id="CP043043">
    <property type="protein sequence ID" value="QEH95962.1"/>
    <property type="molecule type" value="Genomic_DNA"/>
</dbReference>
<feature type="binding site" description="covalent" evidence="12">
    <location>
        <position position="333"/>
    </location>
    <ligand>
        <name>heme c</name>
        <dbReference type="ChEBI" id="CHEBI:61717"/>
        <label>3</label>
    </ligand>
</feature>
<dbReference type="Gene3D" id="1.10.760.10">
    <property type="entry name" value="Cytochrome c-like domain"/>
    <property type="match status" value="3"/>
</dbReference>
<evidence type="ECO:0000256" key="1">
    <source>
        <dbReference type="ARBA" id="ARBA00004236"/>
    </source>
</evidence>
<dbReference type="PANTHER" id="PTHR35008:SF8">
    <property type="entry name" value="ALCOHOL DEHYDROGENASE CYTOCHROME C SUBUNIT"/>
    <property type="match status" value="1"/>
</dbReference>
<dbReference type="InterPro" id="IPR036909">
    <property type="entry name" value="Cyt_c-like_dom_sf"/>
</dbReference>
<evidence type="ECO:0000313" key="16">
    <source>
        <dbReference type="Proteomes" id="UP000323560"/>
    </source>
</evidence>
<name>A0AAP9ESD7_GLUTH</name>
<protein>
    <submittedName>
        <fullName evidence="15">Cytochrome c</fullName>
    </submittedName>
</protein>
<evidence type="ECO:0000313" key="15">
    <source>
        <dbReference type="EMBL" id="QEH95962.1"/>
    </source>
</evidence>
<dbReference type="PROSITE" id="PS51007">
    <property type="entry name" value="CYTC"/>
    <property type="match status" value="3"/>
</dbReference>
<comment type="cofactor">
    <cofactor evidence="12">
        <name>heme c</name>
        <dbReference type="ChEBI" id="CHEBI:61717"/>
    </cofactor>
    <text evidence="12">Binds 3 heme c groups covalently per subunit.</text>
</comment>
<evidence type="ECO:0000256" key="7">
    <source>
        <dbReference type="ARBA" id="ARBA00022729"/>
    </source>
</evidence>
<evidence type="ECO:0000256" key="8">
    <source>
        <dbReference type="ARBA" id="ARBA00022737"/>
    </source>
</evidence>
<evidence type="ECO:0000256" key="12">
    <source>
        <dbReference type="PIRSR" id="PIRSR000018-50"/>
    </source>
</evidence>
<keyword evidence="11" id="KW-0472">Membrane</keyword>
<feature type="domain" description="Cytochrome c" evidence="14">
    <location>
        <begin position="179"/>
        <end position="294"/>
    </location>
</feature>
<dbReference type="Pfam" id="PF00034">
    <property type="entry name" value="Cytochrom_C"/>
    <property type="match status" value="2"/>
</dbReference>
<keyword evidence="7" id="KW-0732">Signal</keyword>
<dbReference type="SUPFAM" id="SSF46626">
    <property type="entry name" value="Cytochrome c"/>
    <property type="match status" value="3"/>
</dbReference>
<evidence type="ECO:0000256" key="11">
    <source>
        <dbReference type="ARBA" id="ARBA00023136"/>
    </source>
</evidence>
<dbReference type="PIRSF" id="PIRSF000018">
    <property type="entry name" value="Mb_ADH_cyt_c"/>
    <property type="match status" value="1"/>
</dbReference>
<dbReference type="GO" id="GO:0020037">
    <property type="term" value="F:heme binding"/>
    <property type="evidence" value="ECO:0007669"/>
    <property type="project" value="InterPro"/>
</dbReference>
<dbReference type="InterPro" id="IPR009056">
    <property type="entry name" value="Cyt_c-like_dom"/>
</dbReference>
<proteinExistence type="predicted"/>
<evidence type="ECO:0000259" key="14">
    <source>
        <dbReference type="PROSITE" id="PS51007"/>
    </source>
</evidence>
<feature type="binding site" description="covalent" evidence="12">
    <location>
        <position position="43"/>
    </location>
    <ligand>
        <name>heme c</name>
        <dbReference type="ChEBI" id="CHEBI:61717"/>
        <label>1</label>
    </ligand>
</feature>
<dbReference type="Proteomes" id="UP000323560">
    <property type="component" value="Chromosome"/>
</dbReference>
<feature type="domain" description="Cytochrome c" evidence="14">
    <location>
        <begin position="29"/>
        <end position="132"/>
    </location>
</feature>
<reference evidence="15 16" key="1">
    <citation type="submission" date="2019-08" db="EMBL/GenBank/DDBJ databases">
        <title>Gluconobacter frateurii HD924 genome.</title>
        <authorList>
            <person name="Liu Y."/>
            <person name="Zhang P."/>
        </authorList>
    </citation>
    <scope>NUCLEOTIDE SEQUENCE [LARGE SCALE GENOMIC DNA]</scope>
    <source>
        <strain evidence="15 16">HD924</strain>
    </source>
</reference>
<evidence type="ECO:0000256" key="13">
    <source>
        <dbReference type="PIRSR" id="PIRSR000018-51"/>
    </source>
</evidence>
<feature type="binding site" description="covalent" evidence="12">
    <location>
        <position position="197"/>
    </location>
    <ligand>
        <name>heme c</name>
        <dbReference type="ChEBI" id="CHEBI:61717"/>
        <label>2</label>
    </ligand>
</feature>
<feature type="binding site" description="covalent" evidence="12">
    <location>
        <position position="46"/>
    </location>
    <ligand>
        <name>heme c</name>
        <dbReference type="ChEBI" id="CHEBI:61717"/>
        <label>1</label>
    </ligand>
</feature>
<evidence type="ECO:0000256" key="9">
    <source>
        <dbReference type="ARBA" id="ARBA00022982"/>
    </source>
</evidence>
<dbReference type="RefSeq" id="WP_061511025.1">
    <property type="nucleotide sequence ID" value="NZ_CP043043.1"/>
</dbReference>
<evidence type="ECO:0000256" key="5">
    <source>
        <dbReference type="ARBA" id="ARBA00022660"/>
    </source>
</evidence>
<evidence type="ECO:0000256" key="6">
    <source>
        <dbReference type="ARBA" id="ARBA00022723"/>
    </source>
</evidence>
<gene>
    <name evidence="15" type="ORF">FXF46_06495</name>
</gene>
<organism evidence="15 16">
    <name type="scientific">Gluconobacter thailandicus</name>
    <dbReference type="NCBI Taxonomy" id="257438"/>
    <lineage>
        <taxon>Bacteria</taxon>
        <taxon>Pseudomonadati</taxon>
        <taxon>Pseudomonadota</taxon>
        <taxon>Alphaproteobacteria</taxon>
        <taxon>Acetobacterales</taxon>
        <taxon>Acetobacteraceae</taxon>
        <taxon>Gluconobacter</taxon>
    </lineage>
</organism>
<keyword evidence="9" id="KW-0249">Electron transport</keyword>
<feature type="binding site" description="covalent" evidence="12">
    <location>
        <position position="194"/>
    </location>
    <ligand>
        <name>heme c</name>
        <dbReference type="ChEBI" id="CHEBI:61717"/>
        <label>2</label>
    </ligand>
</feature>
<dbReference type="GO" id="GO:0005506">
    <property type="term" value="F:iron ion binding"/>
    <property type="evidence" value="ECO:0007669"/>
    <property type="project" value="InterPro"/>
</dbReference>
<dbReference type="InterPro" id="IPR008168">
    <property type="entry name" value="Cyt_C_IC"/>
</dbReference>
<keyword evidence="8" id="KW-0677">Repeat</keyword>
<keyword evidence="6 13" id="KW-0479">Metal-binding</keyword>
<feature type="binding site" description="axial binding residue" evidence="13">
    <location>
        <position position="198"/>
    </location>
    <ligand>
        <name>heme c</name>
        <dbReference type="ChEBI" id="CHEBI:61717"/>
        <label>2</label>
    </ligand>
    <ligandPart>
        <name>Fe</name>
        <dbReference type="ChEBI" id="CHEBI:18248"/>
    </ligandPart>
</feature>
<feature type="domain" description="Cytochrome c" evidence="14">
    <location>
        <begin position="317"/>
        <end position="407"/>
    </location>
</feature>
<dbReference type="GO" id="GO:0016614">
    <property type="term" value="F:oxidoreductase activity, acting on CH-OH group of donors"/>
    <property type="evidence" value="ECO:0007669"/>
    <property type="project" value="InterPro"/>
</dbReference>
<dbReference type="PRINTS" id="PR00605">
    <property type="entry name" value="CYTCHROMECIC"/>
</dbReference>